<evidence type="ECO:0000313" key="1">
    <source>
        <dbReference type="EMBL" id="OWZ08907.1"/>
    </source>
</evidence>
<reference evidence="2" key="1">
    <citation type="submission" date="2017-03" db="EMBL/GenBank/DDBJ databases">
        <title>Phytopthora megakarya and P. palmivora, two closely related causual agents of cacao black pod achieved similar genome size and gene model numbers by different mechanisms.</title>
        <authorList>
            <person name="Ali S."/>
            <person name="Shao J."/>
            <person name="Larry D.J."/>
            <person name="Kronmiller B."/>
            <person name="Shen D."/>
            <person name="Strem M.D."/>
            <person name="Melnick R.L."/>
            <person name="Guiltinan M.J."/>
            <person name="Tyler B.M."/>
            <person name="Meinhardt L.W."/>
            <person name="Bailey B.A."/>
        </authorList>
    </citation>
    <scope>NUCLEOTIDE SEQUENCE [LARGE SCALE GENOMIC DNA]</scope>
    <source>
        <strain evidence="2">zdho120</strain>
    </source>
</reference>
<keyword evidence="2" id="KW-1185">Reference proteome</keyword>
<gene>
    <name evidence="1" type="ORF">PHMEG_00018479</name>
</gene>
<accession>A0A225VVT4</accession>
<protein>
    <submittedName>
        <fullName evidence="1">Uncharacterized protein</fullName>
    </submittedName>
</protein>
<name>A0A225VVT4_9STRA</name>
<organism evidence="1 2">
    <name type="scientific">Phytophthora megakarya</name>
    <dbReference type="NCBI Taxonomy" id="4795"/>
    <lineage>
        <taxon>Eukaryota</taxon>
        <taxon>Sar</taxon>
        <taxon>Stramenopiles</taxon>
        <taxon>Oomycota</taxon>
        <taxon>Peronosporomycetes</taxon>
        <taxon>Peronosporales</taxon>
        <taxon>Peronosporaceae</taxon>
        <taxon>Phytophthora</taxon>
    </lineage>
</organism>
<dbReference type="Proteomes" id="UP000198211">
    <property type="component" value="Unassembled WGS sequence"/>
</dbReference>
<sequence>RRRYICTHGWPDRSRGKGDRPQQNHRRLQCPFRFTAESVYVKMSWKVKIRHPFYTNNHSFGVSFYLPPPASTKTMDTLYKLSIPVSQDDEVPPFVKISGLDTSHCSRAAQ</sequence>
<dbReference type="OrthoDB" id="126432at2759"/>
<dbReference type="AlphaFoldDB" id="A0A225VVT4"/>
<dbReference type="EMBL" id="NBNE01002981">
    <property type="protein sequence ID" value="OWZ08907.1"/>
    <property type="molecule type" value="Genomic_DNA"/>
</dbReference>
<proteinExistence type="predicted"/>
<evidence type="ECO:0000313" key="2">
    <source>
        <dbReference type="Proteomes" id="UP000198211"/>
    </source>
</evidence>
<feature type="non-terminal residue" evidence="1">
    <location>
        <position position="1"/>
    </location>
</feature>
<comment type="caution">
    <text evidence="1">The sequence shown here is derived from an EMBL/GenBank/DDBJ whole genome shotgun (WGS) entry which is preliminary data.</text>
</comment>